<dbReference type="InterPro" id="IPR039430">
    <property type="entry name" value="Thymidylate_kin-like_dom"/>
</dbReference>
<sequence length="258" mass="28189">MAATNSPGPWLSIRKRCGSFSSTGGKTTGRLRPRIRNRQTVEISSVARGRFITFEGTEGVGKSTQLDNAAKTLERLGIGFIVTREPGGTPLAEQIRELLLASGDESVHELTELLLMFAARAQHLHRKILPALASGQWVLCDRFTDATYAYQGAGRGVPEERIALLETLVQADVRPDHVILLDAPVATGMARARKRGELDRFELEAQAFFQKVRNAYLERATAMPERYHIVNASLPLEQVSESVSALLTALAALPVESG</sequence>
<evidence type="ECO:0000256" key="1">
    <source>
        <dbReference type="ARBA" id="ARBA00009776"/>
    </source>
</evidence>
<evidence type="ECO:0000256" key="4">
    <source>
        <dbReference type="ARBA" id="ARBA00022679"/>
    </source>
</evidence>
<keyword evidence="6 12" id="KW-0547">Nucleotide-binding</keyword>
<keyword evidence="7 12" id="KW-0418">Kinase</keyword>
<dbReference type="InterPro" id="IPR027417">
    <property type="entry name" value="P-loop_NTPase"/>
</dbReference>
<dbReference type="GO" id="GO:0006235">
    <property type="term" value="P:dTTP biosynthetic process"/>
    <property type="evidence" value="ECO:0007669"/>
    <property type="project" value="UniProtKB-UniRule"/>
</dbReference>
<evidence type="ECO:0000313" key="15">
    <source>
        <dbReference type="Proteomes" id="UP000239866"/>
    </source>
</evidence>
<dbReference type="EMBL" id="PXNP01000103">
    <property type="protein sequence ID" value="PSF05383.1"/>
    <property type="molecule type" value="Genomic_DNA"/>
</dbReference>
<keyword evidence="5 12" id="KW-0545">Nucleotide biosynthesis</keyword>
<evidence type="ECO:0000256" key="8">
    <source>
        <dbReference type="ARBA" id="ARBA00022840"/>
    </source>
</evidence>
<keyword evidence="4 12" id="KW-0808">Transferase</keyword>
<evidence type="ECO:0000256" key="7">
    <source>
        <dbReference type="ARBA" id="ARBA00022777"/>
    </source>
</evidence>
<evidence type="ECO:0000256" key="11">
    <source>
        <dbReference type="ARBA" id="ARBA00057735"/>
    </source>
</evidence>
<evidence type="ECO:0000256" key="6">
    <source>
        <dbReference type="ARBA" id="ARBA00022741"/>
    </source>
</evidence>
<dbReference type="OrthoDB" id="9774907at2"/>
<dbReference type="GO" id="GO:0006227">
    <property type="term" value="P:dUDP biosynthetic process"/>
    <property type="evidence" value="ECO:0007669"/>
    <property type="project" value="TreeGrafter"/>
</dbReference>
<evidence type="ECO:0000256" key="10">
    <source>
        <dbReference type="ARBA" id="ARBA00048743"/>
    </source>
</evidence>
<evidence type="ECO:0000256" key="9">
    <source>
        <dbReference type="ARBA" id="ARBA00029962"/>
    </source>
</evidence>
<dbReference type="GO" id="GO:0006233">
    <property type="term" value="P:dTDP biosynthetic process"/>
    <property type="evidence" value="ECO:0007669"/>
    <property type="project" value="InterPro"/>
</dbReference>
<dbReference type="SUPFAM" id="SSF52540">
    <property type="entry name" value="P-loop containing nucleoside triphosphate hydrolases"/>
    <property type="match status" value="1"/>
</dbReference>
<name>A0A2T1K6J6_9GAMM</name>
<gene>
    <name evidence="12" type="primary">tmk</name>
    <name evidence="14" type="ORF">C7H09_15385</name>
</gene>
<evidence type="ECO:0000256" key="2">
    <source>
        <dbReference type="ARBA" id="ARBA00012980"/>
    </source>
</evidence>
<dbReference type="GO" id="GO:0004798">
    <property type="term" value="F:dTMP kinase activity"/>
    <property type="evidence" value="ECO:0007669"/>
    <property type="project" value="UniProtKB-UniRule"/>
</dbReference>
<dbReference type="NCBIfam" id="TIGR00041">
    <property type="entry name" value="DTMP_kinase"/>
    <property type="match status" value="1"/>
</dbReference>
<accession>A0A2T1K6J6</accession>
<comment type="similarity">
    <text evidence="1 12">Belongs to the thymidylate kinase family.</text>
</comment>
<evidence type="ECO:0000256" key="3">
    <source>
        <dbReference type="ARBA" id="ARBA00017144"/>
    </source>
</evidence>
<dbReference type="CDD" id="cd01672">
    <property type="entry name" value="TMPK"/>
    <property type="match status" value="1"/>
</dbReference>
<keyword evidence="8 12" id="KW-0067">ATP-binding</keyword>
<dbReference type="HAMAP" id="MF_00165">
    <property type="entry name" value="Thymidylate_kinase"/>
    <property type="match status" value="1"/>
</dbReference>
<feature type="binding site" evidence="12">
    <location>
        <begin position="56"/>
        <end position="63"/>
    </location>
    <ligand>
        <name>ATP</name>
        <dbReference type="ChEBI" id="CHEBI:30616"/>
    </ligand>
</feature>
<dbReference type="Pfam" id="PF02223">
    <property type="entry name" value="Thymidylate_kin"/>
    <property type="match status" value="1"/>
</dbReference>
<organism evidence="14 15">
    <name type="scientific">Marinobacter fuscus</name>
    <dbReference type="NCBI Taxonomy" id="2109942"/>
    <lineage>
        <taxon>Bacteria</taxon>
        <taxon>Pseudomonadati</taxon>
        <taxon>Pseudomonadota</taxon>
        <taxon>Gammaproteobacteria</taxon>
        <taxon>Pseudomonadales</taxon>
        <taxon>Marinobacteraceae</taxon>
        <taxon>Marinobacter</taxon>
    </lineage>
</organism>
<dbReference type="GO" id="GO:0005524">
    <property type="term" value="F:ATP binding"/>
    <property type="evidence" value="ECO:0007669"/>
    <property type="project" value="UniProtKB-UniRule"/>
</dbReference>
<dbReference type="Proteomes" id="UP000239866">
    <property type="component" value="Unassembled WGS sequence"/>
</dbReference>
<dbReference type="GO" id="GO:0005829">
    <property type="term" value="C:cytosol"/>
    <property type="evidence" value="ECO:0007669"/>
    <property type="project" value="TreeGrafter"/>
</dbReference>
<comment type="catalytic activity">
    <reaction evidence="10 12">
        <text>dTMP + ATP = dTDP + ADP</text>
        <dbReference type="Rhea" id="RHEA:13517"/>
        <dbReference type="ChEBI" id="CHEBI:30616"/>
        <dbReference type="ChEBI" id="CHEBI:58369"/>
        <dbReference type="ChEBI" id="CHEBI:63528"/>
        <dbReference type="ChEBI" id="CHEBI:456216"/>
        <dbReference type="EC" id="2.7.4.9"/>
    </reaction>
</comment>
<feature type="domain" description="Thymidylate kinase-like" evidence="13">
    <location>
        <begin position="54"/>
        <end position="242"/>
    </location>
</feature>
<dbReference type="InterPro" id="IPR018094">
    <property type="entry name" value="Thymidylate_kinase"/>
</dbReference>
<protein>
    <recommendedName>
        <fullName evidence="3 12">Thymidylate kinase</fullName>
        <ecNumber evidence="2 12">2.7.4.9</ecNumber>
    </recommendedName>
    <alternativeName>
        <fullName evidence="9 12">dTMP kinase</fullName>
    </alternativeName>
</protein>
<dbReference type="AlphaFoldDB" id="A0A2T1K6J6"/>
<keyword evidence="15" id="KW-1185">Reference proteome</keyword>
<reference evidence="14 15" key="1">
    <citation type="submission" date="2018-03" db="EMBL/GenBank/DDBJ databases">
        <title>Marinobacter brunus sp. nov., a marine bacterium of Gamma-proteobacteria isolated from the surface seawater of the South China Sea.</title>
        <authorList>
            <person name="Cheng H."/>
            <person name="Wu Y.-H."/>
            <person name="Xamxidin M."/>
            <person name="Xu X.-W."/>
        </authorList>
    </citation>
    <scope>NUCLEOTIDE SEQUENCE [LARGE SCALE GENOMIC DNA]</scope>
    <source>
        <strain evidence="14 15">NH169-3</strain>
    </source>
</reference>
<proteinExistence type="inferred from homology"/>
<dbReference type="PANTHER" id="PTHR10344">
    <property type="entry name" value="THYMIDYLATE KINASE"/>
    <property type="match status" value="1"/>
</dbReference>
<comment type="function">
    <text evidence="11 12">Phosphorylation of dTMP to form dTDP in both de novo and salvage pathways of dTTP synthesis.</text>
</comment>
<dbReference type="PANTHER" id="PTHR10344:SF4">
    <property type="entry name" value="UMP-CMP KINASE 2, MITOCHONDRIAL"/>
    <property type="match status" value="1"/>
</dbReference>
<comment type="caution">
    <text evidence="14">The sequence shown here is derived from an EMBL/GenBank/DDBJ whole genome shotgun (WGS) entry which is preliminary data.</text>
</comment>
<evidence type="ECO:0000256" key="12">
    <source>
        <dbReference type="HAMAP-Rule" id="MF_00165"/>
    </source>
</evidence>
<dbReference type="EC" id="2.7.4.9" evidence="2 12"/>
<evidence type="ECO:0000259" key="13">
    <source>
        <dbReference type="Pfam" id="PF02223"/>
    </source>
</evidence>
<evidence type="ECO:0000313" key="14">
    <source>
        <dbReference type="EMBL" id="PSF05383.1"/>
    </source>
</evidence>
<evidence type="ECO:0000256" key="5">
    <source>
        <dbReference type="ARBA" id="ARBA00022727"/>
    </source>
</evidence>
<dbReference type="Gene3D" id="3.40.50.300">
    <property type="entry name" value="P-loop containing nucleotide triphosphate hydrolases"/>
    <property type="match status" value="1"/>
</dbReference>
<dbReference type="FunFam" id="3.40.50.300:FF:000225">
    <property type="entry name" value="Thymidylate kinase"/>
    <property type="match status" value="1"/>
</dbReference>